<dbReference type="AlphaFoldDB" id="A0A1X6P319"/>
<reference evidence="1 2" key="1">
    <citation type="submission" date="2017-03" db="EMBL/GenBank/DDBJ databases">
        <title>WGS assembly of Porphyra umbilicalis.</title>
        <authorList>
            <person name="Brawley S.H."/>
            <person name="Blouin N.A."/>
            <person name="Ficko-Blean E."/>
            <person name="Wheeler G.L."/>
            <person name="Lohr M."/>
            <person name="Goodson H.V."/>
            <person name="Jenkins J.W."/>
            <person name="Blaby-Haas C.E."/>
            <person name="Helliwell K.E."/>
            <person name="Chan C."/>
            <person name="Marriage T."/>
            <person name="Bhattacharya D."/>
            <person name="Klein A.S."/>
            <person name="Badis Y."/>
            <person name="Brodie J."/>
            <person name="Cao Y."/>
            <person name="Collen J."/>
            <person name="Dittami S.M."/>
            <person name="Gachon C.M."/>
            <person name="Green B.R."/>
            <person name="Karpowicz S."/>
            <person name="Kim J.W."/>
            <person name="Kudahl U."/>
            <person name="Lin S."/>
            <person name="Michel G."/>
            <person name="Mittag M."/>
            <person name="Olson B.J."/>
            <person name="Pangilinan J."/>
            <person name="Peng Y."/>
            <person name="Qiu H."/>
            <person name="Shu S."/>
            <person name="Singer J.T."/>
            <person name="Smith A.G."/>
            <person name="Sprecher B.N."/>
            <person name="Wagner V."/>
            <person name="Wang W."/>
            <person name="Wang Z.-Y."/>
            <person name="Yan J."/>
            <person name="Yarish C."/>
            <person name="Zoeuner-Riek S."/>
            <person name="Zhuang Y."/>
            <person name="Zou Y."/>
            <person name="Lindquist E.A."/>
            <person name="Grimwood J."/>
            <person name="Barry K."/>
            <person name="Rokhsar D.S."/>
            <person name="Schmutz J."/>
            <person name="Stiller J.W."/>
            <person name="Grossman A.R."/>
            <person name="Prochnik S.E."/>
        </authorList>
    </citation>
    <scope>NUCLEOTIDE SEQUENCE [LARGE SCALE GENOMIC DNA]</scope>
    <source>
        <strain evidence="1">4086291</strain>
    </source>
</reference>
<proteinExistence type="predicted"/>
<protein>
    <submittedName>
        <fullName evidence="1">Uncharacterized protein</fullName>
    </submittedName>
</protein>
<organism evidence="1 2">
    <name type="scientific">Porphyra umbilicalis</name>
    <name type="common">Purple laver</name>
    <name type="synonym">Red alga</name>
    <dbReference type="NCBI Taxonomy" id="2786"/>
    <lineage>
        <taxon>Eukaryota</taxon>
        <taxon>Rhodophyta</taxon>
        <taxon>Bangiophyceae</taxon>
        <taxon>Bangiales</taxon>
        <taxon>Bangiaceae</taxon>
        <taxon>Porphyra</taxon>
    </lineage>
</organism>
<evidence type="ECO:0000313" key="1">
    <source>
        <dbReference type="EMBL" id="OSX75261.1"/>
    </source>
</evidence>
<keyword evidence="2" id="KW-1185">Reference proteome</keyword>
<name>A0A1X6P319_PORUM</name>
<sequence length="135" mass="13876">MFGDRGHRGECGEPQPIVGGTVISLTSSGSAVCCGANRLLRLCLVPTGICFASFVWEGAGGGDGRVCEWRRDVSLDEGSVVSVCSRRLSAVASAVWVLLALSTTRRGSEGSALLMVKQGGSGGTVGRGDVLDECL</sequence>
<evidence type="ECO:0000313" key="2">
    <source>
        <dbReference type="Proteomes" id="UP000218209"/>
    </source>
</evidence>
<dbReference type="EMBL" id="KV918910">
    <property type="protein sequence ID" value="OSX75261.1"/>
    <property type="molecule type" value="Genomic_DNA"/>
</dbReference>
<accession>A0A1X6P319</accession>
<dbReference type="Proteomes" id="UP000218209">
    <property type="component" value="Unassembled WGS sequence"/>
</dbReference>
<gene>
    <name evidence="1" type="ORF">BU14_0244s0022</name>
</gene>